<dbReference type="EMBL" id="CZAI01000008">
    <property type="protein sequence ID" value="CUP91006.1"/>
    <property type="molecule type" value="Genomic_DNA"/>
</dbReference>
<evidence type="ECO:0000313" key="3">
    <source>
        <dbReference type="EMBL" id="KAA5459487.1"/>
    </source>
</evidence>
<reference evidence="14 15" key="2">
    <citation type="submission" date="2018-08" db="EMBL/GenBank/DDBJ databases">
        <title>A genome reference for cultivated species of the human gut microbiota.</title>
        <authorList>
            <person name="Zou Y."/>
            <person name="Xue W."/>
            <person name="Luo G."/>
        </authorList>
    </citation>
    <scope>NUCLEOTIDE SEQUENCE [LARGE SCALE GENOMIC DNA]</scope>
    <source>
        <strain evidence="10 14">AM16-49B</strain>
        <strain evidence="9 16">AM31-16AC</strain>
        <strain evidence="8 15">OF02-6LB</strain>
    </source>
</reference>
<evidence type="ECO:0000313" key="13">
    <source>
        <dbReference type="Proteomes" id="UP000095725"/>
    </source>
</evidence>
<evidence type="ECO:0000313" key="6">
    <source>
        <dbReference type="EMBL" id="KAA5501014.1"/>
    </source>
</evidence>
<evidence type="ECO:0000313" key="8">
    <source>
        <dbReference type="EMBL" id="RGY27538.1"/>
    </source>
</evidence>
<evidence type="ECO:0000313" key="12">
    <source>
        <dbReference type="Proteomes" id="UP000095657"/>
    </source>
</evidence>
<dbReference type="InterPro" id="IPR031815">
    <property type="entry name" value="DUF5074"/>
</dbReference>
<evidence type="ECO:0000313" key="19">
    <source>
        <dbReference type="Proteomes" id="UP000475905"/>
    </source>
</evidence>
<protein>
    <submittedName>
        <fullName evidence="2">Surface protein</fullName>
    </submittedName>
    <submittedName>
        <fullName evidence="3">YncE family protein</fullName>
    </submittedName>
</protein>
<dbReference type="Proteomes" id="UP000095725">
    <property type="component" value="Unassembled WGS sequence"/>
</dbReference>
<dbReference type="EMBL" id="VVYF01000023">
    <property type="protein sequence ID" value="KAA5487383.1"/>
    <property type="molecule type" value="Genomic_DNA"/>
</dbReference>
<sequence>MIVNNILSRVLLGILTGCCLLACRGELPVLPSDEIDVGKDPLGGVSIKGMYLLNEGNMGSNKCTLDFYDSTTGKYHRNIYAERNPSVVKELGDVGNDLQIYGDKLYAVINCSNFIEVMDVETAQHLGQINVTNCRYITFNDGKAYVSSYAGPVGIDPNARPGKVVEVDTTSLAVTREVVVGYQPEEMVIKDGKLYVANSGGYRFPDYDRTVSVIDLKTFQVIKTIDVAINLHRMKLDRYGRIYVSSRGDYYGTGSDVFIIDTQTDRVTGNLGIAASEMCLSGDSIYMTSVEWSYVTESNTITYALYDVKQNKIVSRNFITDGTETEITIPYGIAVNPETKEIFVTDAKSYVVPGYLYCFSPEGKKRWKVRAGDIPAHFAFTTKTFQ</sequence>
<dbReference type="Proteomes" id="UP000283512">
    <property type="component" value="Unassembled WGS sequence"/>
</dbReference>
<dbReference type="EMBL" id="QSCS01000007">
    <property type="protein sequence ID" value="RGY27538.1"/>
    <property type="molecule type" value="Genomic_DNA"/>
</dbReference>
<dbReference type="Proteomes" id="UP000368418">
    <property type="component" value="Unassembled WGS sequence"/>
</dbReference>
<reference evidence="7" key="5">
    <citation type="submission" date="2023-07" db="EMBL/GenBank/DDBJ databases">
        <title>Whole Genome Sequencing of Colonoscopy isolates.</title>
        <authorList>
            <person name="Surve S.V."/>
            <person name="Valls R.A."/>
            <person name="Barrak K.E."/>
            <person name="Gardner T.B."/>
            <person name="O'Toole G.A."/>
        </authorList>
    </citation>
    <scope>NUCLEOTIDE SEQUENCE</scope>
    <source>
        <strain evidence="7">GP0119</strain>
    </source>
</reference>
<dbReference type="SUPFAM" id="SSF51004">
    <property type="entry name" value="C-terminal (heme d1) domain of cytochrome cd1-nitrite reductase"/>
    <property type="match status" value="1"/>
</dbReference>
<evidence type="ECO:0000313" key="9">
    <source>
        <dbReference type="EMBL" id="RHD47411.1"/>
    </source>
</evidence>
<dbReference type="EMBL" id="QSJD01000018">
    <property type="protein sequence ID" value="RHD47411.1"/>
    <property type="molecule type" value="Genomic_DNA"/>
</dbReference>
<dbReference type="RefSeq" id="WP_005678829.1">
    <property type="nucleotide sequence ID" value="NZ_CABMOQ010000022.1"/>
</dbReference>
<organism evidence="2 13">
    <name type="scientific">Bacteroides caccae</name>
    <dbReference type="NCBI Taxonomy" id="47678"/>
    <lineage>
        <taxon>Bacteria</taxon>
        <taxon>Pseudomonadati</taxon>
        <taxon>Bacteroidota</taxon>
        <taxon>Bacteroidia</taxon>
        <taxon>Bacteroidales</taxon>
        <taxon>Bacteroidaceae</taxon>
        <taxon>Bacteroides</taxon>
    </lineage>
</organism>
<dbReference type="Gene3D" id="2.130.10.10">
    <property type="entry name" value="YVTN repeat-like/Quinoprotein amine dehydrogenase"/>
    <property type="match status" value="1"/>
</dbReference>
<evidence type="ECO:0000313" key="5">
    <source>
        <dbReference type="EMBL" id="KAA5487383.1"/>
    </source>
</evidence>
<dbReference type="Proteomes" id="UP000284689">
    <property type="component" value="Unassembled WGS sequence"/>
</dbReference>
<dbReference type="EMBL" id="VVYP01000031">
    <property type="protein sequence ID" value="KAA5459487.1"/>
    <property type="molecule type" value="Genomic_DNA"/>
</dbReference>
<reference evidence="17 18" key="3">
    <citation type="journal article" date="2019" name="Nat. Med.">
        <title>A library of human gut bacterial isolates paired with longitudinal multiomics data enables mechanistic microbiome research.</title>
        <authorList>
            <person name="Poyet M."/>
            <person name="Groussin M."/>
            <person name="Gibbons S.M."/>
            <person name="Avila-Pacheco J."/>
            <person name="Jiang X."/>
            <person name="Kearney S.M."/>
            <person name="Perrotta A.R."/>
            <person name="Berdy B."/>
            <person name="Zhao S."/>
            <person name="Lieberman T.D."/>
            <person name="Swanson P.K."/>
            <person name="Smith M."/>
            <person name="Roesemann S."/>
            <person name="Alexander J.E."/>
            <person name="Rich S.A."/>
            <person name="Livny J."/>
            <person name="Vlamakis H."/>
            <person name="Clish C."/>
            <person name="Bullock K."/>
            <person name="Deik A."/>
            <person name="Scott J."/>
            <person name="Pierce K.A."/>
            <person name="Xavier R.J."/>
            <person name="Alm E.J."/>
        </authorList>
    </citation>
    <scope>NUCLEOTIDE SEQUENCE [LARGE SCALE GENOMIC DNA]</scope>
    <source>
        <strain evidence="6 17">BIOML-A19</strain>
        <strain evidence="5 20">BIOML-A21</strain>
        <strain evidence="4 18">BIOML-A25</strain>
        <strain evidence="3 19">BIOML-A31</strain>
    </source>
</reference>
<dbReference type="Proteomes" id="UP001170023">
    <property type="component" value="Unassembled WGS sequence"/>
</dbReference>
<accession>A0A174V163</accession>
<evidence type="ECO:0000313" key="1">
    <source>
        <dbReference type="EMBL" id="CUP91006.1"/>
    </source>
</evidence>
<dbReference type="GeneID" id="75115661"/>
<proteinExistence type="predicted"/>
<evidence type="ECO:0000313" key="15">
    <source>
        <dbReference type="Proteomes" id="UP000284431"/>
    </source>
</evidence>
<evidence type="ECO:0000313" key="7">
    <source>
        <dbReference type="EMBL" id="MDO6358183.1"/>
    </source>
</evidence>
<dbReference type="Pfam" id="PF16819">
    <property type="entry name" value="DUF5074"/>
    <property type="match status" value="1"/>
</dbReference>
<reference evidence="11" key="4">
    <citation type="submission" date="2022-08" db="EMBL/GenBank/DDBJ databases">
        <title>Genome Sequencing of Bacteroides fragilis Group Isolates with Nanopore Technology.</title>
        <authorList>
            <person name="Tisza M.J."/>
            <person name="Smith D."/>
            <person name="Dekker J.P."/>
        </authorList>
    </citation>
    <scope>NUCLEOTIDE SEQUENCE</scope>
    <source>
        <strain evidence="11">BFG-474</strain>
    </source>
</reference>
<dbReference type="EMBL" id="CZBL01000009">
    <property type="protein sequence ID" value="CUQ28232.1"/>
    <property type="molecule type" value="Genomic_DNA"/>
</dbReference>
<dbReference type="STRING" id="47678.ERS852494_03404"/>
<dbReference type="KEGG" id="bcac:CGC64_18375"/>
<evidence type="ECO:0000313" key="2">
    <source>
        <dbReference type="EMBL" id="CUQ28232.1"/>
    </source>
</evidence>
<dbReference type="Proteomes" id="UP001060260">
    <property type="component" value="Chromosome"/>
</dbReference>
<dbReference type="PANTHER" id="PTHR47197:SF3">
    <property type="entry name" value="DIHYDRO-HEME D1 DEHYDROGENASE"/>
    <property type="match status" value="1"/>
</dbReference>
<evidence type="ECO:0000313" key="17">
    <source>
        <dbReference type="Proteomes" id="UP000368418"/>
    </source>
</evidence>
<dbReference type="Proteomes" id="UP000095657">
    <property type="component" value="Unassembled WGS sequence"/>
</dbReference>
<dbReference type="EMBL" id="VVYD01000004">
    <property type="protein sequence ID" value="KAA5501014.1"/>
    <property type="molecule type" value="Genomic_DNA"/>
</dbReference>
<evidence type="ECO:0000313" key="10">
    <source>
        <dbReference type="EMBL" id="RHH92012.1"/>
    </source>
</evidence>
<evidence type="ECO:0000313" key="16">
    <source>
        <dbReference type="Proteomes" id="UP000284689"/>
    </source>
</evidence>
<evidence type="ECO:0000313" key="11">
    <source>
        <dbReference type="EMBL" id="UVQ96797.1"/>
    </source>
</evidence>
<dbReference type="InterPro" id="IPR011048">
    <property type="entry name" value="Haem_d1_sf"/>
</dbReference>
<evidence type="ECO:0000313" key="4">
    <source>
        <dbReference type="EMBL" id="KAA5474154.1"/>
    </source>
</evidence>
<dbReference type="Proteomes" id="UP000427825">
    <property type="component" value="Unassembled WGS sequence"/>
</dbReference>
<dbReference type="Proteomes" id="UP000491168">
    <property type="component" value="Unassembled WGS sequence"/>
</dbReference>
<dbReference type="InterPro" id="IPR051200">
    <property type="entry name" value="Host-pathogen_enzymatic-act"/>
</dbReference>
<evidence type="ECO:0000313" key="20">
    <source>
        <dbReference type="Proteomes" id="UP000491168"/>
    </source>
</evidence>
<dbReference type="PANTHER" id="PTHR47197">
    <property type="entry name" value="PROTEIN NIRF"/>
    <property type="match status" value="1"/>
</dbReference>
<dbReference type="InterPro" id="IPR015943">
    <property type="entry name" value="WD40/YVTN_repeat-like_dom_sf"/>
</dbReference>
<gene>
    <name evidence="10" type="ORF">DW190_06785</name>
    <name evidence="9" type="ORF">DW794_12445</name>
    <name evidence="8" type="ORF">DXA49_05665</name>
    <name evidence="1" type="ORF">ERS852494_03404</name>
    <name evidence="2" type="ORF">ERS852558_02432</name>
    <name evidence="6" type="ORF">F2Y31_07235</name>
    <name evidence="5" type="ORF">F2Y35_19760</name>
    <name evidence="3" type="ORF">F2Y36_19645</name>
    <name evidence="4" type="ORF">F2Y39_16300</name>
    <name evidence="11" type="ORF">NXW23_21440</name>
    <name evidence="7" type="ORF">Q4469_10850</name>
</gene>
<dbReference type="AlphaFoldDB" id="A0A174V163"/>
<evidence type="ECO:0000313" key="14">
    <source>
        <dbReference type="Proteomes" id="UP000283512"/>
    </source>
</evidence>
<dbReference type="Proteomes" id="UP000284431">
    <property type="component" value="Unassembled WGS sequence"/>
</dbReference>
<dbReference type="EMBL" id="JAUONL010000007">
    <property type="protein sequence ID" value="MDO6358183.1"/>
    <property type="molecule type" value="Genomic_DNA"/>
</dbReference>
<dbReference type="EMBL" id="QRKD01000004">
    <property type="protein sequence ID" value="RHH92012.1"/>
    <property type="molecule type" value="Genomic_DNA"/>
</dbReference>
<dbReference type="EMBL" id="CP103166">
    <property type="protein sequence ID" value="UVQ96797.1"/>
    <property type="molecule type" value="Genomic_DNA"/>
</dbReference>
<dbReference type="EMBL" id="VVYJ01000010">
    <property type="protein sequence ID" value="KAA5474154.1"/>
    <property type="molecule type" value="Genomic_DNA"/>
</dbReference>
<name>A0A174V163_9BACE</name>
<evidence type="ECO:0000313" key="18">
    <source>
        <dbReference type="Proteomes" id="UP000427825"/>
    </source>
</evidence>
<dbReference type="Proteomes" id="UP000475905">
    <property type="component" value="Unassembled WGS sequence"/>
</dbReference>
<reference evidence="12 13" key="1">
    <citation type="submission" date="2015-09" db="EMBL/GenBank/DDBJ databases">
        <authorList>
            <consortium name="Pathogen Informatics"/>
        </authorList>
    </citation>
    <scope>NUCLEOTIDE SEQUENCE [LARGE SCALE GENOMIC DNA]</scope>
    <source>
        <strain evidence="1 12">2789STDY5834880</strain>
        <strain evidence="2 13">2789STDY5834946</strain>
    </source>
</reference>